<evidence type="ECO:0000256" key="9">
    <source>
        <dbReference type="ARBA" id="ARBA00040743"/>
    </source>
</evidence>
<evidence type="ECO:0000256" key="7">
    <source>
        <dbReference type="ARBA" id="ARBA00023186"/>
    </source>
</evidence>
<evidence type="ECO:0000256" key="1">
    <source>
        <dbReference type="ARBA" id="ARBA00004382"/>
    </source>
</evidence>
<keyword evidence="3" id="KW-0997">Cell inner membrane</keyword>
<dbReference type="STRING" id="1411621.AUC43_04505"/>
<keyword evidence="12" id="KW-0175">Coiled coil</keyword>
<evidence type="ECO:0000256" key="12">
    <source>
        <dbReference type="SAM" id="Coils"/>
    </source>
</evidence>
<evidence type="ECO:0000256" key="5">
    <source>
        <dbReference type="ARBA" id="ARBA00022989"/>
    </source>
</evidence>
<feature type="coiled-coil region" evidence="12">
    <location>
        <begin position="49"/>
        <end position="76"/>
    </location>
</feature>
<organism evidence="15 16">
    <name type="scientific">Hymenobacter sedentarius</name>
    <dbReference type="NCBI Taxonomy" id="1411621"/>
    <lineage>
        <taxon>Bacteria</taxon>
        <taxon>Pseudomonadati</taxon>
        <taxon>Bacteroidota</taxon>
        <taxon>Cytophagia</taxon>
        <taxon>Cytophagales</taxon>
        <taxon>Hymenobacteraceae</taxon>
        <taxon>Hymenobacter</taxon>
    </lineage>
</organism>
<dbReference type="GO" id="GO:0003755">
    <property type="term" value="F:peptidyl-prolyl cis-trans isomerase activity"/>
    <property type="evidence" value="ECO:0007669"/>
    <property type="project" value="UniProtKB-KW"/>
</dbReference>
<dbReference type="RefSeq" id="WP_068190421.1">
    <property type="nucleotide sequence ID" value="NZ_CP013909.1"/>
</dbReference>
<feature type="domain" description="PpiC" evidence="14">
    <location>
        <begin position="343"/>
        <end position="444"/>
    </location>
</feature>
<dbReference type="KEGG" id="hyg:AUC43_04505"/>
<evidence type="ECO:0000256" key="13">
    <source>
        <dbReference type="SAM" id="Phobius"/>
    </source>
</evidence>
<keyword evidence="2" id="KW-1003">Cell membrane</keyword>
<dbReference type="PANTHER" id="PTHR47529:SF1">
    <property type="entry name" value="PERIPLASMIC CHAPERONE PPID"/>
    <property type="match status" value="1"/>
</dbReference>
<evidence type="ECO:0000256" key="6">
    <source>
        <dbReference type="ARBA" id="ARBA00023136"/>
    </source>
</evidence>
<dbReference type="PROSITE" id="PS50198">
    <property type="entry name" value="PPIC_PPIASE_2"/>
    <property type="match status" value="1"/>
</dbReference>
<keyword evidence="4 13" id="KW-0812">Transmembrane</keyword>
<dbReference type="InterPro" id="IPR027304">
    <property type="entry name" value="Trigger_fact/SurA_dom_sf"/>
</dbReference>
<evidence type="ECO:0000313" key="15">
    <source>
        <dbReference type="EMBL" id="ALW84414.1"/>
    </source>
</evidence>
<dbReference type="EMBL" id="CP013909">
    <property type="protein sequence ID" value="ALW84414.1"/>
    <property type="molecule type" value="Genomic_DNA"/>
</dbReference>
<dbReference type="Pfam" id="PF13623">
    <property type="entry name" value="SurA_N_2"/>
    <property type="match status" value="1"/>
</dbReference>
<evidence type="ECO:0000256" key="3">
    <source>
        <dbReference type="ARBA" id="ARBA00022519"/>
    </source>
</evidence>
<feature type="transmembrane region" description="Helical" evidence="13">
    <location>
        <begin position="12"/>
        <end position="32"/>
    </location>
</feature>
<dbReference type="Gene3D" id="3.10.50.40">
    <property type="match status" value="2"/>
</dbReference>
<dbReference type="GO" id="GO:0005886">
    <property type="term" value="C:plasma membrane"/>
    <property type="evidence" value="ECO:0007669"/>
    <property type="project" value="UniProtKB-SubCell"/>
</dbReference>
<protein>
    <recommendedName>
        <fullName evidence="9">Periplasmic chaperone PpiD</fullName>
    </recommendedName>
    <alternativeName>
        <fullName evidence="10">Periplasmic folding chaperone</fullName>
    </alternativeName>
</protein>
<keyword evidence="11 15" id="KW-0413">Isomerase</keyword>
<comment type="subcellular location">
    <subcellularLocation>
        <location evidence="1">Cell inner membrane</location>
        <topology evidence="1">Single-pass type II membrane protein</topology>
        <orientation evidence="1">Periplasmic side</orientation>
    </subcellularLocation>
</comment>
<gene>
    <name evidence="15" type="ORF">AUC43_04505</name>
</gene>
<dbReference type="OrthoDB" id="9812372at2"/>
<dbReference type="Pfam" id="PF13616">
    <property type="entry name" value="Rotamase_3"/>
    <property type="match status" value="1"/>
</dbReference>
<evidence type="ECO:0000256" key="8">
    <source>
        <dbReference type="ARBA" id="ARBA00038408"/>
    </source>
</evidence>
<comment type="similarity">
    <text evidence="8">Belongs to the PpiD chaperone family.</text>
</comment>
<dbReference type="SUPFAM" id="SSF109998">
    <property type="entry name" value="Triger factor/SurA peptide-binding domain-like"/>
    <property type="match status" value="1"/>
</dbReference>
<keyword evidence="16" id="KW-1185">Reference proteome</keyword>
<evidence type="ECO:0000256" key="10">
    <source>
        <dbReference type="ARBA" id="ARBA00042775"/>
    </source>
</evidence>
<reference evidence="15 16" key="1">
    <citation type="submission" date="2015-12" db="EMBL/GenBank/DDBJ databases">
        <authorList>
            <person name="Shamseldin A."/>
            <person name="Moawad H."/>
            <person name="Abd El-Rahim W.M."/>
            <person name="Sadowsky M.J."/>
        </authorList>
    </citation>
    <scope>NUCLEOTIDE SEQUENCE [LARGE SCALE GENOMIC DNA]</scope>
    <source>
        <strain evidence="15 16">DG5B</strain>
    </source>
</reference>
<keyword evidence="5 13" id="KW-1133">Transmembrane helix</keyword>
<sequence length="708" mass="77138">MALINTIREKSGVAVGLVAVGMLLFIVGGDLVGGKNRLFNRNDQVVGEVAGQKVELADYNNALEQAKQAFIAQQQRQPDEQALGYLRDQAWNQTIYRLAFQPEWEKLGLTVSDDELVDMVQGDNINNGIKQAFTDQKTGQFDKARLIEYLKNLDKLPPENQAAWHNFEANLPAERLANKYNALLKNSVYVTTAEAKRYDTSQGTKAMVKYLFVPYASISDSAVKVTDAQLQAYLDKNQSKYKVEDGRSVEYITIPVVPSKEDSASVKTSIAELATQFASAPVDSLFVMQNSEQPYNKAFRSPADLPEQLRKQLPLAQGKVYGPYAENGTYSLYKVTGVGTGKQAAARASHILIKPEGTTPEAKAAAKAKAQDILKKIKAGADFAAMARQFGTDGTKEQGGDLGWFGQGRMVPEFEKAIFGATAPGLLPNVVETSFGYHVIKITAAPTKQTYQVAEVKKSITPSDATREAAYAKAQQLKGEATDLESFRKLVTKDKTLVKQEAKNLDRSARTVNNLQNARELVRWAFGFNQNGAETKVGDISEVYEMGDQYVIAALTDERAKGTATVTNLKPELSALVRNEEKAKQIMAKLPKAGTLEEMASKYGPTAQVGTAADVVLGQGNLTNVGFEPLAVGKAFALKPGQKSAPIQGEQGVLVVEPVSVTPPATPNTNLKAVQQQLAQQRAQQQDGKIYEAIKAHANVKDSRTKFF</sequence>
<keyword evidence="6 13" id="KW-0472">Membrane</keyword>
<dbReference type="SUPFAM" id="SSF54534">
    <property type="entry name" value="FKBP-like"/>
    <property type="match status" value="1"/>
</dbReference>
<dbReference type="InterPro" id="IPR000297">
    <property type="entry name" value="PPIase_PpiC"/>
</dbReference>
<evidence type="ECO:0000256" key="4">
    <source>
        <dbReference type="ARBA" id="ARBA00022692"/>
    </source>
</evidence>
<proteinExistence type="inferred from homology"/>
<evidence type="ECO:0000313" key="16">
    <source>
        <dbReference type="Proteomes" id="UP000059542"/>
    </source>
</evidence>
<dbReference type="InterPro" id="IPR052029">
    <property type="entry name" value="PpiD_chaperone"/>
</dbReference>
<evidence type="ECO:0000259" key="14">
    <source>
        <dbReference type="PROSITE" id="PS50198"/>
    </source>
</evidence>
<dbReference type="InterPro" id="IPR046357">
    <property type="entry name" value="PPIase_dom_sf"/>
</dbReference>
<name>A0A0U4CMB7_9BACT</name>
<dbReference type="Proteomes" id="UP000059542">
    <property type="component" value="Chromosome"/>
</dbReference>
<evidence type="ECO:0000256" key="11">
    <source>
        <dbReference type="PROSITE-ProRule" id="PRU00278"/>
    </source>
</evidence>
<accession>A0A0U4CMB7</accession>
<dbReference type="PANTHER" id="PTHR47529">
    <property type="entry name" value="PEPTIDYL-PROLYL CIS-TRANS ISOMERASE D"/>
    <property type="match status" value="1"/>
</dbReference>
<dbReference type="AlphaFoldDB" id="A0A0U4CMB7"/>
<evidence type="ECO:0000256" key="2">
    <source>
        <dbReference type="ARBA" id="ARBA00022475"/>
    </source>
</evidence>
<keyword evidence="7" id="KW-0143">Chaperone</keyword>
<keyword evidence="11" id="KW-0697">Rotamase</keyword>